<dbReference type="InterPro" id="IPR037646">
    <property type="entry name" value="PROSER3"/>
</dbReference>
<feature type="compositionally biased region" description="Low complexity" evidence="1">
    <location>
        <begin position="48"/>
        <end position="62"/>
    </location>
</feature>
<keyword evidence="3" id="KW-1185">Reference proteome</keyword>
<name>A0ABD0WX42_UMBPY</name>
<accession>A0ABD0WX42</accession>
<feature type="compositionally biased region" description="Basic and acidic residues" evidence="1">
    <location>
        <begin position="504"/>
        <end position="521"/>
    </location>
</feature>
<feature type="region of interest" description="Disordered" evidence="1">
    <location>
        <begin position="427"/>
        <end position="594"/>
    </location>
</feature>
<protein>
    <recommendedName>
        <fullName evidence="4">Proline and serine-rich protein 3</fullName>
    </recommendedName>
</protein>
<gene>
    <name evidence="2" type="ORF">UPYG_G00151760</name>
</gene>
<dbReference type="EMBL" id="JAGEUA010000004">
    <property type="protein sequence ID" value="KAL0985006.1"/>
    <property type="molecule type" value="Genomic_DNA"/>
</dbReference>
<evidence type="ECO:0008006" key="4">
    <source>
        <dbReference type="Google" id="ProtNLM"/>
    </source>
</evidence>
<feature type="compositionally biased region" description="Polar residues" evidence="1">
    <location>
        <begin position="26"/>
        <end position="44"/>
    </location>
</feature>
<dbReference type="Proteomes" id="UP001557470">
    <property type="component" value="Unassembled WGS sequence"/>
</dbReference>
<comment type="caution">
    <text evidence="2">The sequence shown here is derived from an EMBL/GenBank/DDBJ whole genome shotgun (WGS) entry which is preliminary data.</text>
</comment>
<feature type="compositionally biased region" description="Polar residues" evidence="1">
    <location>
        <begin position="85"/>
        <end position="98"/>
    </location>
</feature>
<evidence type="ECO:0000313" key="3">
    <source>
        <dbReference type="Proteomes" id="UP001557470"/>
    </source>
</evidence>
<sequence length="696" mass="76771">MNSSGAAVFTRKNPFPPDPPLLKTHYNPTPTSNISKEAKNTTLSPVRLAQKSSSSQSKAHSLSPEDQCFLGAPEHLVLGPHPATEGQTSFSESWPSTDLGSFPANTQASQNKNTLRQNPTFLVSAEGEESQDSVLAKYIERFRHGRPQSREERQQMSDMVGEGQQPFWWLSSPLPSSSTPTQTTDKGFSFRNQTVTTLSPVGQFDLDLSAMGMSDSSHCDLGDTELLQLQKKASQLLHRSEHSLSSGSIPISSEGLGCSDLSSPVSIEEPVRRPVIPSLINSTTAMGNLSSAAITTGIITHPVPVDPCVPPTSRPEEDILFQWRLRRKMEQARQWPQSNYVGRQAYKPPTTPGYCKMSARVPELEQNLLHERSRVAPSFTAAPQQTSGLYPDAAAPSPPLVVSSPTISKLEPNTMVPPHMHLLCDVLPCPSQPRNPRPSQQRSPRRRDISRTDRTLKQPGAHSRSTDSSPEGPRSKLESSAPPPSWSETTEEEWSVQRRRTARTKKETVQNTEVERSEKCTRQSLRKKKSSRHQVGAGGLPERPKSVSRRDNTRDPDKATLCMEKPSSDVGQQGRRLGSEGRPGDCAPPPSPIHNVLGQVVSEVLFPTTDCADPPRTPVSLASLRYTPPVPAQSPVPPFSGAQPREVVAQLLKEAEDSDERDFYDDPLLHVLRQQRKWVKEQISEVNSLLNEFQEE</sequence>
<feature type="region of interest" description="Disordered" evidence="1">
    <location>
        <begin position="1"/>
        <end position="98"/>
    </location>
</feature>
<feature type="compositionally biased region" description="Basic and acidic residues" evidence="1">
    <location>
        <begin position="542"/>
        <end position="558"/>
    </location>
</feature>
<reference evidence="2 3" key="1">
    <citation type="submission" date="2024-06" db="EMBL/GenBank/DDBJ databases">
        <authorList>
            <person name="Pan Q."/>
            <person name="Wen M."/>
            <person name="Jouanno E."/>
            <person name="Zahm M."/>
            <person name="Klopp C."/>
            <person name="Cabau C."/>
            <person name="Louis A."/>
            <person name="Berthelot C."/>
            <person name="Parey E."/>
            <person name="Roest Crollius H."/>
            <person name="Montfort J."/>
            <person name="Robinson-Rechavi M."/>
            <person name="Bouchez O."/>
            <person name="Lampietro C."/>
            <person name="Lopez Roques C."/>
            <person name="Donnadieu C."/>
            <person name="Postlethwait J."/>
            <person name="Bobe J."/>
            <person name="Verreycken H."/>
            <person name="Guiguen Y."/>
        </authorList>
    </citation>
    <scope>NUCLEOTIDE SEQUENCE [LARGE SCALE GENOMIC DNA]</scope>
    <source>
        <strain evidence="2">Up_M1</strain>
        <tissue evidence="2">Testis</tissue>
    </source>
</reference>
<dbReference type="PANTHER" id="PTHR22045">
    <property type="entry name" value="PROLINE AND SERINE-RICH PROTEIN 3"/>
    <property type="match status" value="1"/>
</dbReference>
<evidence type="ECO:0000313" key="2">
    <source>
        <dbReference type="EMBL" id="KAL0985006.1"/>
    </source>
</evidence>
<proteinExistence type="predicted"/>
<dbReference type="PANTHER" id="PTHR22045:SF6">
    <property type="entry name" value="PROLINE AND SERINE-RICH PROTEIN 3"/>
    <property type="match status" value="1"/>
</dbReference>
<organism evidence="2 3">
    <name type="scientific">Umbra pygmaea</name>
    <name type="common">Eastern mudminnow</name>
    <dbReference type="NCBI Taxonomy" id="75934"/>
    <lineage>
        <taxon>Eukaryota</taxon>
        <taxon>Metazoa</taxon>
        <taxon>Chordata</taxon>
        <taxon>Craniata</taxon>
        <taxon>Vertebrata</taxon>
        <taxon>Euteleostomi</taxon>
        <taxon>Actinopterygii</taxon>
        <taxon>Neopterygii</taxon>
        <taxon>Teleostei</taxon>
        <taxon>Protacanthopterygii</taxon>
        <taxon>Esociformes</taxon>
        <taxon>Umbridae</taxon>
        <taxon>Umbra</taxon>
    </lineage>
</organism>
<evidence type="ECO:0000256" key="1">
    <source>
        <dbReference type="SAM" id="MobiDB-lite"/>
    </source>
</evidence>
<feature type="compositionally biased region" description="Basic and acidic residues" evidence="1">
    <location>
        <begin position="446"/>
        <end position="456"/>
    </location>
</feature>
<dbReference type="AlphaFoldDB" id="A0ABD0WX42"/>